<comment type="caution">
    <text evidence="4">The sequence shown here is derived from an EMBL/GenBank/DDBJ whole genome shotgun (WGS) entry which is preliminary data.</text>
</comment>
<proteinExistence type="predicted"/>
<dbReference type="RefSeq" id="WP_373305865.1">
    <property type="nucleotide sequence ID" value="NZ_BOLV01000012.1"/>
</dbReference>
<evidence type="ECO:0000313" key="4">
    <source>
        <dbReference type="EMBL" id="MFD1399397.1"/>
    </source>
</evidence>
<organism evidence="4 5">
    <name type="scientific">Lacticaseibacillus suilingensis</name>
    <dbReference type="NCBI Taxonomy" id="2799577"/>
    <lineage>
        <taxon>Bacteria</taxon>
        <taxon>Bacillati</taxon>
        <taxon>Bacillota</taxon>
        <taxon>Bacilli</taxon>
        <taxon>Lactobacillales</taxon>
        <taxon>Lactobacillaceae</taxon>
        <taxon>Lacticaseibacillus</taxon>
    </lineage>
</organism>
<dbReference type="PANTHER" id="PTHR10908">
    <property type="entry name" value="SEROTONIN N-ACETYLTRANSFERASE"/>
    <property type="match status" value="1"/>
</dbReference>
<dbReference type="GO" id="GO:0016746">
    <property type="term" value="F:acyltransferase activity"/>
    <property type="evidence" value="ECO:0007669"/>
    <property type="project" value="UniProtKB-KW"/>
</dbReference>
<accession>A0ABW4BJZ8</accession>
<keyword evidence="1 4" id="KW-0808">Transferase</keyword>
<keyword evidence="2 4" id="KW-0012">Acyltransferase</keyword>
<sequence>MVITFRPAQASDLAAIMAIETAGFSPAEAATESSMQARIAAYPETFVVAATADQVLGYIVGPAIDQRYLTDELFASAAANTDTAPYQAVLSLAVAPGRRGQGLGGQLLAELAQVATAEHRRAITLTCLERLVSFYEANGYRNEGESASSHAGEVWYNMVKSLS</sequence>
<dbReference type="PANTHER" id="PTHR10908:SF0">
    <property type="entry name" value="SEROTONIN N-ACETYLTRANSFERASE"/>
    <property type="match status" value="1"/>
</dbReference>
<dbReference type="InterPro" id="IPR000182">
    <property type="entry name" value="GNAT_dom"/>
</dbReference>
<evidence type="ECO:0000256" key="2">
    <source>
        <dbReference type="ARBA" id="ARBA00023315"/>
    </source>
</evidence>
<protein>
    <submittedName>
        <fullName evidence="4">GNAT family N-acetyltransferase</fullName>
        <ecNumber evidence="4">2.3.1.-</ecNumber>
    </submittedName>
</protein>
<keyword evidence="5" id="KW-1185">Reference proteome</keyword>
<evidence type="ECO:0000313" key="5">
    <source>
        <dbReference type="Proteomes" id="UP001597199"/>
    </source>
</evidence>
<reference evidence="5" key="1">
    <citation type="journal article" date="2019" name="Int. J. Syst. Evol. Microbiol.">
        <title>The Global Catalogue of Microorganisms (GCM) 10K type strain sequencing project: providing services to taxonomists for standard genome sequencing and annotation.</title>
        <authorList>
            <consortium name="The Broad Institute Genomics Platform"/>
            <consortium name="The Broad Institute Genome Sequencing Center for Infectious Disease"/>
            <person name="Wu L."/>
            <person name="Ma J."/>
        </authorList>
    </citation>
    <scope>NUCLEOTIDE SEQUENCE [LARGE SCALE GENOMIC DNA]</scope>
    <source>
        <strain evidence="5">CCM 9110</strain>
    </source>
</reference>
<dbReference type="InterPro" id="IPR051635">
    <property type="entry name" value="SNAT-like"/>
</dbReference>
<dbReference type="SUPFAM" id="SSF55729">
    <property type="entry name" value="Acyl-CoA N-acyltransferases (Nat)"/>
    <property type="match status" value="1"/>
</dbReference>
<name>A0ABW4BJZ8_9LACO</name>
<dbReference type="Proteomes" id="UP001597199">
    <property type="component" value="Unassembled WGS sequence"/>
</dbReference>
<dbReference type="InterPro" id="IPR016181">
    <property type="entry name" value="Acyl_CoA_acyltransferase"/>
</dbReference>
<evidence type="ECO:0000256" key="1">
    <source>
        <dbReference type="ARBA" id="ARBA00022679"/>
    </source>
</evidence>
<gene>
    <name evidence="4" type="ORF">ACFQ41_08740</name>
</gene>
<dbReference type="EMBL" id="JBHTOA010000032">
    <property type="protein sequence ID" value="MFD1399397.1"/>
    <property type="molecule type" value="Genomic_DNA"/>
</dbReference>
<evidence type="ECO:0000259" key="3">
    <source>
        <dbReference type="PROSITE" id="PS51186"/>
    </source>
</evidence>
<dbReference type="PROSITE" id="PS51186">
    <property type="entry name" value="GNAT"/>
    <property type="match status" value="1"/>
</dbReference>
<feature type="domain" description="N-acetyltransferase" evidence="3">
    <location>
        <begin position="3"/>
        <end position="163"/>
    </location>
</feature>
<dbReference type="EC" id="2.3.1.-" evidence="4"/>
<dbReference type="Pfam" id="PF13508">
    <property type="entry name" value="Acetyltransf_7"/>
    <property type="match status" value="1"/>
</dbReference>
<dbReference type="Gene3D" id="3.40.630.30">
    <property type="match status" value="1"/>
</dbReference>